<dbReference type="PANTHER" id="PTHR17600">
    <property type="entry name" value="MESODERM DEVELOPMENT CANDIDATE 2"/>
    <property type="match status" value="1"/>
</dbReference>
<sequence length="218" mass="24979">MGVWGRFLLAIFSTIVLFVAINGDDDAWRKKDVRDYTDADLERLFEQWEDGDEPLEDDELPEWKKPEPKIDVSKLDPNDPEGMLKMSKQGRTLMMFATVSGNPTEPETEKITQLWHSSMFNAHYDLQRYVVGSNRVLFMLTDGAKAWEVKDFLTAQDRCELVTIEGKDYYGKASSLYEGSPPKEPKLKTGEKKSKKKSKDNSDANSTKKKKKGKKDEL</sequence>
<evidence type="ECO:0000256" key="6">
    <source>
        <dbReference type="ARBA" id="ARBA00023186"/>
    </source>
</evidence>
<evidence type="ECO:0000313" key="10">
    <source>
        <dbReference type="EnsemblMetazoa" id="CapteP182715"/>
    </source>
</evidence>
<comment type="similarity">
    <text evidence="2">Belongs to the MESD family.</text>
</comment>
<dbReference type="OMA" id="QQRCADV"/>
<reference evidence="10" key="3">
    <citation type="submission" date="2015-06" db="UniProtKB">
        <authorList>
            <consortium name="EnsemblMetazoa"/>
        </authorList>
    </citation>
    <scope>IDENTIFICATION</scope>
</reference>
<dbReference type="GO" id="GO:0016055">
    <property type="term" value="P:Wnt signaling pathway"/>
    <property type="evidence" value="ECO:0007669"/>
    <property type="project" value="UniProtKB-KW"/>
</dbReference>
<dbReference type="Proteomes" id="UP000014760">
    <property type="component" value="Unassembled WGS sequence"/>
</dbReference>
<evidence type="ECO:0008006" key="12">
    <source>
        <dbReference type="Google" id="ProtNLM"/>
    </source>
</evidence>
<dbReference type="AlphaFoldDB" id="R7UJ46"/>
<dbReference type="GO" id="GO:0005783">
    <property type="term" value="C:endoplasmic reticulum"/>
    <property type="evidence" value="ECO:0007669"/>
    <property type="project" value="UniProtKB-SubCell"/>
</dbReference>
<dbReference type="EnsemblMetazoa" id="CapteT182715">
    <property type="protein sequence ID" value="CapteP182715"/>
    <property type="gene ID" value="CapteG182715"/>
</dbReference>
<gene>
    <name evidence="9" type="ORF">CAPTEDRAFT_182715</name>
</gene>
<keyword evidence="6" id="KW-0143">Chaperone</keyword>
<keyword evidence="11" id="KW-1185">Reference proteome</keyword>
<dbReference type="OrthoDB" id="75833at2759"/>
<evidence type="ECO:0000256" key="7">
    <source>
        <dbReference type="SAM" id="MobiDB-lite"/>
    </source>
</evidence>
<protein>
    <recommendedName>
        <fullName evidence="12">Mesoderm development candidate 2</fullName>
    </recommendedName>
</protein>
<evidence type="ECO:0000256" key="2">
    <source>
        <dbReference type="ARBA" id="ARBA00011068"/>
    </source>
</evidence>
<accession>R7UJ46</accession>
<keyword evidence="4 8" id="KW-0732">Signal</keyword>
<dbReference type="PANTHER" id="PTHR17600:SF2">
    <property type="entry name" value="LRP CHAPERONE MESD"/>
    <property type="match status" value="1"/>
</dbReference>
<dbReference type="EMBL" id="AMQN01008499">
    <property type="status" value="NOT_ANNOTATED_CDS"/>
    <property type="molecule type" value="Genomic_DNA"/>
</dbReference>
<dbReference type="Gene3D" id="3.30.70.260">
    <property type="match status" value="1"/>
</dbReference>
<organism evidence="9">
    <name type="scientific">Capitella teleta</name>
    <name type="common">Polychaete worm</name>
    <dbReference type="NCBI Taxonomy" id="283909"/>
    <lineage>
        <taxon>Eukaryota</taxon>
        <taxon>Metazoa</taxon>
        <taxon>Spiralia</taxon>
        <taxon>Lophotrochozoa</taxon>
        <taxon>Annelida</taxon>
        <taxon>Polychaeta</taxon>
        <taxon>Sedentaria</taxon>
        <taxon>Scolecida</taxon>
        <taxon>Capitellidae</taxon>
        <taxon>Capitella</taxon>
    </lineage>
</organism>
<comment type="subcellular location">
    <subcellularLocation>
        <location evidence="1">Endoplasmic reticulum</location>
    </subcellularLocation>
</comment>
<dbReference type="HOGENOM" id="CLU_111621_0_0_1"/>
<keyword evidence="3" id="KW-0879">Wnt signaling pathway</keyword>
<feature type="compositionally biased region" description="Basic and acidic residues" evidence="7">
    <location>
        <begin position="181"/>
        <end position="192"/>
    </location>
</feature>
<reference evidence="9 11" key="2">
    <citation type="journal article" date="2013" name="Nature">
        <title>Insights into bilaterian evolution from three spiralian genomes.</title>
        <authorList>
            <person name="Simakov O."/>
            <person name="Marletaz F."/>
            <person name="Cho S.J."/>
            <person name="Edsinger-Gonzales E."/>
            <person name="Havlak P."/>
            <person name="Hellsten U."/>
            <person name="Kuo D.H."/>
            <person name="Larsson T."/>
            <person name="Lv J."/>
            <person name="Arendt D."/>
            <person name="Savage R."/>
            <person name="Osoegawa K."/>
            <person name="de Jong P."/>
            <person name="Grimwood J."/>
            <person name="Chapman J.A."/>
            <person name="Shapiro H."/>
            <person name="Aerts A."/>
            <person name="Otillar R.P."/>
            <person name="Terry A.Y."/>
            <person name="Boore J.L."/>
            <person name="Grigoriev I.V."/>
            <person name="Lindberg D.R."/>
            <person name="Seaver E.C."/>
            <person name="Weisblat D.A."/>
            <person name="Putnam N.H."/>
            <person name="Rokhsar D.S."/>
        </authorList>
    </citation>
    <scope>NUCLEOTIDE SEQUENCE</scope>
    <source>
        <strain evidence="9 11">I ESC-2004</strain>
    </source>
</reference>
<dbReference type="GO" id="GO:0006457">
    <property type="term" value="P:protein folding"/>
    <property type="evidence" value="ECO:0007669"/>
    <property type="project" value="InterPro"/>
</dbReference>
<evidence type="ECO:0000256" key="4">
    <source>
        <dbReference type="ARBA" id="ARBA00022729"/>
    </source>
</evidence>
<dbReference type="EMBL" id="KB303281">
    <property type="protein sequence ID" value="ELU03312.1"/>
    <property type="molecule type" value="Genomic_DNA"/>
</dbReference>
<dbReference type="EMBL" id="AMQN01008500">
    <property type="status" value="NOT_ANNOTATED_CDS"/>
    <property type="molecule type" value="Genomic_DNA"/>
</dbReference>
<evidence type="ECO:0000256" key="1">
    <source>
        <dbReference type="ARBA" id="ARBA00004240"/>
    </source>
</evidence>
<dbReference type="InterPro" id="IPR019330">
    <property type="entry name" value="MESD"/>
</dbReference>
<keyword evidence="5" id="KW-0256">Endoplasmic reticulum</keyword>
<dbReference type="Gene3D" id="6.10.250.640">
    <property type="match status" value="1"/>
</dbReference>
<dbReference type="FunCoup" id="R7UJ46">
    <property type="interactions" value="2012"/>
</dbReference>
<feature type="signal peptide" evidence="8">
    <location>
        <begin position="1"/>
        <end position="23"/>
    </location>
</feature>
<proteinExistence type="inferred from homology"/>
<name>R7UJ46_CAPTE</name>
<evidence type="ECO:0000313" key="11">
    <source>
        <dbReference type="Proteomes" id="UP000014760"/>
    </source>
</evidence>
<evidence type="ECO:0000313" key="9">
    <source>
        <dbReference type="EMBL" id="ELU03312.1"/>
    </source>
</evidence>
<dbReference type="Pfam" id="PF10185">
    <property type="entry name" value="Mesd"/>
    <property type="match status" value="1"/>
</dbReference>
<evidence type="ECO:0000256" key="8">
    <source>
        <dbReference type="SAM" id="SignalP"/>
    </source>
</evidence>
<feature type="compositionally biased region" description="Basic residues" evidence="7">
    <location>
        <begin position="207"/>
        <end position="218"/>
    </location>
</feature>
<dbReference type="FunFam" id="3.30.70.260:FF:000031">
    <property type="entry name" value="LDLR chaperone MESD"/>
    <property type="match status" value="1"/>
</dbReference>
<reference evidence="11" key="1">
    <citation type="submission" date="2012-12" db="EMBL/GenBank/DDBJ databases">
        <authorList>
            <person name="Hellsten U."/>
            <person name="Grimwood J."/>
            <person name="Chapman J.A."/>
            <person name="Shapiro H."/>
            <person name="Aerts A."/>
            <person name="Otillar R.P."/>
            <person name="Terry A.Y."/>
            <person name="Boore J.L."/>
            <person name="Simakov O."/>
            <person name="Marletaz F."/>
            <person name="Cho S.-J."/>
            <person name="Edsinger-Gonzales E."/>
            <person name="Havlak P."/>
            <person name="Kuo D.-H."/>
            <person name="Larsson T."/>
            <person name="Lv J."/>
            <person name="Arendt D."/>
            <person name="Savage R."/>
            <person name="Osoegawa K."/>
            <person name="de Jong P."/>
            <person name="Lindberg D.R."/>
            <person name="Seaver E.C."/>
            <person name="Weisblat D.A."/>
            <person name="Putnam N.H."/>
            <person name="Grigoriev I.V."/>
            <person name="Rokhsar D.S."/>
        </authorList>
    </citation>
    <scope>NUCLEOTIDE SEQUENCE</scope>
    <source>
        <strain evidence="11">I ESC-2004</strain>
    </source>
</reference>
<feature type="region of interest" description="Disordered" evidence="7">
    <location>
        <begin position="172"/>
        <end position="218"/>
    </location>
</feature>
<feature type="chain" id="PRO_5008788081" description="Mesoderm development candidate 2" evidence="8">
    <location>
        <begin position="24"/>
        <end position="218"/>
    </location>
</feature>
<evidence type="ECO:0000256" key="5">
    <source>
        <dbReference type="ARBA" id="ARBA00022824"/>
    </source>
</evidence>
<evidence type="ECO:0000256" key="3">
    <source>
        <dbReference type="ARBA" id="ARBA00022687"/>
    </source>
</evidence>